<evidence type="ECO:0000313" key="2">
    <source>
        <dbReference type="Proteomes" id="UP001202328"/>
    </source>
</evidence>
<sequence>MTYLSTCEGIHHGIVGTHLPSLGCNNVLVVFEERWLRQTEEDRIGKKDFKLTHFENSRSSSTSTKGMNNSFVRVERFIMHDRMLLTYTD</sequence>
<accession>A0AAD4S3T6</accession>
<dbReference type="Proteomes" id="UP001202328">
    <property type="component" value="Unassembled WGS sequence"/>
</dbReference>
<gene>
    <name evidence="1" type="ORF">MKW98_028845</name>
</gene>
<dbReference type="AlphaFoldDB" id="A0AAD4S3T6"/>
<dbReference type="EMBL" id="JAJJMB010014829">
    <property type="protein sequence ID" value="KAI3857581.1"/>
    <property type="molecule type" value="Genomic_DNA"/>
</dbReference>
<keyword evidence="2" id="KW-1185">Reference proteome</keyword>
<comment type="caution">
    <text evidence="1">The sequence shown here is derived from an EMBL/GenBank/DDBJ whole genome shotgun (WGS) entry which is preliminary data.</text>
</comment>
<proteinExistence type="predicted"/>
<name>A0AAD4S3T6_9MAGN</name>
<protein>
    <submittedName>
        <fullName evidence="1">Uncharacterized protein</fullName>
    </submittedName>
</protein>
<evidence type="ECO:0000313" key="1">
    <source>
        <dbReference type="EMBL" id="KAI3857581.1"/>
    </source>
</evidence>
<reference evidence="1" key="1">
    <citation type="submission" date="2022-04" db="EMBL/GenBank/DDBJ databases">
        <title>A functionally conserved STORR gene fusion in Papaver species that diverged 16.8 million years ago.</title>
        <authorList>
            <person name="Catania T."/>
        </authorList>
    </citation>
    <scope>NUCLEOTIDE SEQUENCE</scope>
    <source>
        <strain evidence="1">S-188037</strain>
    </source>
</reference>
<organism evidence="1 2">
    <name type="scientific">Papaver atlanticum</name>
    <dbReference type="NCBI Taxonomy" id="357466"/>
    <lineage>
        <taxon>Eukaryota</taxon>
        <taxon>Viridiplantae</taxon>
        <taxon>Streptophyta</taxon>
        <taxon>Embryophyta</taxon>
        <taxon>Tracheophyta</taxon>
        <taxon>Spermatophyta</taxon>
        <taxon>Magnoliopsida</taxon>
        <taxon>Ranunculales</taxon>
        <taxon>Papaveraceae</taxon>
        <taxon>Papaveroideae</taxon>
        <taxon>Papaver</taxon>
    </lineage>
</organism>